<dbReference type="InterPro" id="IPR012006">
    <property type="entry name" value="CCA_bact"/>
</dbReference>
<dbReference type="InterPro" id="IPR002646">
    <property type="entry name" value="PolA_pol_head_dom"/>
</dbReference>
<evidence type="ECO:0000256" key="6">
    <source>
        <dbReference type="ARBA" id="ARBA00022800"/>
    </source>
</evidence>
<dbReference type="RefSeq" id="WP_325774955.1">
    <property type="nucleotide sequence ID" value="NZ_VTDN01000003.1"/>
</dbReference>
<comment type="catalytic activity">
    <reaction evidence="10">
        <text>a tRNA precursor + 2 CTP + ATP = a tRNA with a 3' CCA end + 3 diphosphate</text>
        <dbReference type="Rhea" id="RHEA:14433"/>
        <dbReference type="Rhea" id="RHEA-COMP:10465"/>
        <dbReference type="Rhea" id="RHEA-COMP:10468"/>
        <dbReference type="ChEBI" id="CHEBI:30616"/>
        <dbReference type="ChEBI" id="CHEBI:33019"/>
        <dbReference type="ChEBI" id="CHEBI:37563"/>
        <dbReference type="ChEBI" id="CHEBI:74896"/>
        <dbReference type="ChEBI" id="CHEBI:83071"/>
        <dbReference type="EC" id="2.7.7.72"/>
    </reaction>
</comment>
<dbReference type="Gene3D" id="1.10.3090.10">
    <property type="entry name" value="cca-adding enzyme, domain 2"/>
    <property type="match status" value="1"/>
</dbReference>
<dbReference type="PANTHER" id="PTHR47545">
    <property type="entry name" value="MULTIFUNCTIONAL CCA PROTEIN"/>
    <property type="match status" value="1"/>
</dbReference>
<keyword evidence="10" id="KW-0511">Multifunctional enzyme</keyword>
<sequence>MRVYLVGGAVRDQLLGHPYQEKDYVVVGATPEQLIEQGYQPVGKDFPVFLHPQTKEEYALARTERKQGRGYHGFEFITDSNITLEQDLLRRDLTINAIAQDEATGQIYDPYRGQYDIEHKILRHVSDAFVEDPLRVLRIARFAARYSSYGFTIAPETLALMRQLAHSGELESLTPERVWKETSRALLEKNADVYFEILRECDALKVLFPEIDALFGIPQRPEYHPEIDCGIHTLMSLQQACKNEYSLDVRFAVLVHDLGKALTPKDVLPRHIMHEARGVKPVTELCERLKVPTNTKKLAISVCKEHLMCHQALTLKPGTLWRLLQRLDVLRRPEKVEEFIQACECDARGRLGLENRPYPQAEYMRKAIQCVRQIKASDLPKDIKGPDIGEMLITYRIKALETLKASFLAKQAQP</sequence>
<keyword evidence="2 10" id="KW-0819">tRNA processing</keyword>
<feature type="binding site" evidence="10">
    <location>
        <position position="21"/>
    </location>
    <ligand>
        <name>Mg(2+)</name>
        <dbReference type="ChEBI" id="CHEBI:18420"/>
    </ligand>
</feature>
<comment type="miscellaneous">
    <text evidence="10">A single active site specifically recognizes both ATP and CTP and is responsible for their addition.</text>
</comment>
<feature type="binding site" evidence="10">
    <location>
        <position position="138"/>
    </location>
    <ligand>
        <name>CTP</name>
        <dbReference type="ChEBI" id="CHEBI:37563"/>
    </ligand>
</feature>
<evidence type="ECO:0000256" key="5">
    <source>
        <dbReference type="ARBA" id="ARBA00022741"/>
    </source>
</evidence>
<dbReference type="NCBIfam" id="NF008137">
    <property type="entry name" value="PRK10885.1"/>
    <property type="match status" value="1"/>
</dbReference>
<keyword evidence="1 10" id="KW-0808">Transferase</keyword>
<evidence type="ECO:0000256" key="3">
    <source>
        <dbReference type="ARBA" id="ARBA00022695"/>
    </source>
</evidence>
<feature type="binding site" evidence="10">
    <location>
        <position position="141"/>
    </location>
    <ligand>
        <name>CTP</name>
        <dbReference type="ChEBI" id="CHEBI:37563"/>
    </ligand>
</feature>
<dbReference type="EMBL" id="VTDN01000003">
    <property type="protein sequence ID" value="MEB5476445.1"/>
    <property type="molecule type" value="Genomic_DNA"/>
</dbReference>
<comment type="cofactor">
    <cofactor evidence="10">
        <name>Mg(2+)</name>
        <dbReference type="ChEBI" id="CHEBI:18420"/>
    </cofactor>
    <text evidence="10">Magnesium is required for nucleotidyltransferase activity.</text>
</comment>
<reference evidence="12 13" key="1">
    <citation type="submission" date="2019-08" db="EMBL/GenBank/DDBJ databases">
        <title>Five species of Acinetobacter isolated from floral nectar and animal pollinators.</title>
        <authorList>
            <person name="Hendry T.A."/>
        </authorList>
    </citation>
    <scope>NUCLEOTIDE SEQUENCE [LARGE SCALE GENOMIC DNA]</scope>
    <source>
        <strain evidence="12 13">MD18.27</strain>
    </source>
</reference>
<dbReference type="PANTHER" id="PTHR47545:SF1">
    <property type="entry name" value="MULTIFUNCTIONAL CCA PROTEIN"/>
    <property type="match status" value="1"/>
</dbReference>
<dbReference type="Pfam" id="PF01743">
    <property type="entry name" value="PolyA_pol"/>
    <property type="match status" value="1"/>
</dbReference>
<keyword evidence="10" id="KW-0533">Nickel</keyword>
<evidence type="ECO:0000313" key="13">
    <source>
        <dbReference type="Proteomes" id="UP001339883"/>
    </source>
</evidence>
<evidence type="ECO:0000256" key="1">
    <source>
        <dbReference type="ARBA" id="ARBA00022679"/>
    </source>
</evidence>
<comment type="function">
    <text evidence="10">Catalyzes the addition and repair of the essential 3'-terminal CCA sequence in tRNAs without using a nucleic acid template. Adds these three nucleotides in the order of C, C, and A to the tRNA nucleotide-73, using CTP and ATP as substrates and producing inorganic pyrophosphate. tRNA 3'-terminal CCA addition is required both for tRNA processing and repair. Also involved in tRNA surveillance by mediating tandem CCA addition to generate a CCACCA at the 3' terminus of unstable tRNAs. While stable tRNAs receive only 3'-terminal CCA, unstable tRNAs are marked with CCACCA and rapidly degraded.</text>
</comment>
<dbReference type="HAMAP" id="MF_01262">
    <property type="entry name" value="CCA_bact_type2"/>
    <property type="match status" value="1"/>
</dbReference>
<protein>
    <recommendedName>
        <fullName evidence="10">Multifunctional CCA protein</fullName>
    </recommendedName>
    <domain>
        <recommendedName>
            <fullName evidence="10">CCA-adding enzyme</fullName>
            <ecNumber evidence="10">2.7.7.72</ecNumber>
        </recommendedName>
        <alternativeName>
            <fullName evidence="10">CCA tRNA nucleotidyltransferase</fullName>
        </alternativeName>
        <alternativeName>
            <fullName evidence="10">tRNA CCA-pyrophosphorylase</fullName>
        </alternativeName>
        <alternativeName>
            <fullName evidence="10">tRNA adenylyl-/cytidylyl-transferase</fullName>
        </alternativeName>
        <alternativeName>
            <fullName evidence="10">tRNA nucleotidyltransferase</fullName>
        </alternativeName>
        <alternativeName>
            <fullName evidence="10">tRNA-NT</fullName>
        </alternativeName>
    </domain>
    <domain>
        <recommendedName>
            <fullName evidence="10">2'-nucleotidase</fullName>
            <ecNumber evidence="10">3.1.3.-</ecNumber>
        </recommendedName>
    </domain>
    <domain>
        <recommendedName>
            <fullName evidence="10">2',3'-cyclic phosphodiesterase</fullName>
            <ecNumber evidence="10">3.1.4.-</ecNumber>
        </recommendedName>
    </domain>
    <domain>
        <recommendedName>
            <fullName evidence="10">Phosphatase</fullName>
        </recommendedName>
    </domain>
</protein>
<feature type="binding site" evidence="10">
    <location>
        <position position="91"/>
    </location>
    <ligand>
        <name>ATP</name>
        <dbReference type="ChEBI" id="CHEBI:30616"/>
    </ligand>
</feature>
<feature type="domain" description="HD" evidence="11">
    <location>
        <begin position="229"/>
        <end position="330"/>
    </location>
</feature>
<keyword evidence="5 10" id="KW-0547">Nucleotide-binding</keyword>
<dbReference type="InterPro" id="IPR043519">
    <property type="entry name" value="NT_sf"/>
</dbReference>
<evidence type="ECO:0000256" key="7">
    <source>
        <dbReference type="ARBA" id="ARBA00022840"/>
    </source>
</evidence>
<dbReference type="InterPro" id="IPR006674">
    <property type="entry name" value="HD_domain"/>
</dbReference>
<keyword evidence="9 10" id="KW-0694">RNA-binding</keyword>
<dbReference type="EC" id="3.1.3.-" evidence="10"/>
<dbReference type="GO" id="GO:0004810">
    <property type="term" value="F:CCA tRNA nucleotidyltransferase activity"/>
    <property type="evidence" value="ECO:0007669"/>
    <property type="project" value="UniProtKB-EC"/>
</dbReference>
<feature type="binding site" evidence="10">
    <location>
        <position position="11"/>
    </location>
    <ligand>
        <name>CTP</name>
        <dbReference type="ChEBI" id="CHEBI:37563"/>
    </ligand>
</feature>
<dbReference type="PROSITE" id="PS51831">
    <property type="entry name" value="HD"/>
    <property type="match status" value="1"/>
</dbReference>
<evidence type="ECO:0000256" key="8">
    <source>
        <dbReference type="ARBA" id="ARBA00022842"/>
    </source>
</evidence>
<feature type="binding site" evidence="10">
    <location>
        <position position="11"/>
    </location>
    <ligand>
        <name>ATP</name>
        <dbReference type="ChEBI" id="CHEBI:30616"/>
    </ligand>
</feature>
<dbReference type="InterPro" id="IPR032828">
    <property type="entry name" value="PolyA_RNA-bd"/>
</dbReference>
<gene>
    <name evidence="10" type="primary">cca</name>
    <name evidence="12" type="ORF">I2F25_05145</name>
</gene>
<dbReference type="InterPro" id="IPR050124">
    <property type="entry name" value="tRNA_CCA-adding_enzyme"/>
</dbReference>
<feature type="binding site" evidence="10">
    <location>
        <position position="8"/>
    </location>
    <ligand>
        <name>ATP</name>
        <dbReference type="ChEBI" id="CHEBI:30616"/>
    </ligand>
</feature>
<evidence type="ECO:0000313" key="12">
    <source>
        <dbReference type="EMBL" id="MEB5476445.1"/>
    </source>
</evidence>
<proteinExistence type="inferred from homology"/>
<dbReference type="Gene3D" id="3.30.460.10">
    <property type="entry name" value="Beta Polymerase, domain 2"/>
    <property type="match status" value="1"/>
</dbReference>
<evidence type="ECO:0000256" key="4">
    <source>
        <dbReference type="ARBA" id="ARBA00022723"/>
    </source>
</evidence>
<feature type="binding site" evidence="10">
    <location>
        <position position="23"/>
    </location>
    <ligand>
        <name>Mg(2+)</name>
        <dbReference type="ChEBI" id="CHEBI:18420"/>
    </ligand>
</feature>
<keyword evidence="6 10" id="KW-0692">RNA repair</keyword>
<feature type="binding site" evidence="10">
    <location>
        <position position="141"/>
    </location>
    <ligand>
        <name>ATP</name>
        <dbReference type="ChEBI" id="CHEBI:30616"/>
    </ligand>
</feature>
<evidence type="ECO:0000256" key="9">
    <source>
        <dbReference type="ARBA" id="ARBA00022884"/>
    </source>
</evidence>
<dbReference type="EC" id="2.7.7.72" evidence="10"/>
<keyword evidence="10 12" id="KW-0378">Hydrolase</keyword>
<keyword evidence="13" id="KW-1185">Reference proteome</keyword>
<comment type="similarity">
    <text evidence="10">Belongs to the tRNA nucleotidyltransferase/poly(A) polymerase family. Bacterial CCA-adding enzyme type 1 subfamily.</text>
</comment>
<keyword evidence="3 10" id="KW-0548">Nucleotidyltransferase</keyword>
<comment type="domain">
    <text evidence="10">Comprises two domains: an N-terminal domain containing the nucleotidyltransferase activity and a C-terminal HD domain associated with both phosphodiesterase and phosphatase activities.</text>
</comment>
<feature type="binding site" evidence="10">
    <location>
        <position position="8"/>
    </location>
    <ligand>
        <name>CTP</name>
        <dbReference type="ChEBI" id="CHEBI:37563"/>
    </ligand>
</feature>
<name>A0ABU6DRG0_9GAMM</name>
<comment type="cofactor">
    <cofactor evidence="10">
        <name>Ni(2+)</name>
        <dbReference type="ChEBI" id="CHEBI:49786"/>
    </cofactor>
    <text evidence="10">Nickel for phosphatase activity.</text>
</comment>
<dbReference type="SUPFAM" id="SSF81891">
    <property type="entry name" value="Poly A polymerase C-terminal region-like"/>
    <property type="match status" value="1"/>
</dbReference>
<comment type="caution">
    <text evidence="12">The sequence shown here is derived from an EMBL/GenBank/DDBJ whole genome shotgun (WGS) entry which is preliminary data.</text>
</comment>
<keyword evidence="8 10" id="KW-0460">Magnesium</keyword>
<comment type="subunit">
    <text evidence="10">Monomer. Can also form homodimers and oligomers.</text>
</comment>
<dbReference type="HAMAP" id="MF_01261">
    <property type="entry name" value="CCA_bact_type1"/>
    <property type="match status" value="1"/>
</dbReference>
<dbReference type="GO" id="GO:0016787">
    <property type="term" value="F:hydrolase activity"/>
    <property type="evidence" value="ECO:0007669"/>
    <property type="project" value="UniProtKB-KW"/>
</dbReference>
<dbReference type="Proteomes" id="UP001339883">
    <property type="component" value="Unassembled WGS sequence"/>
</dbReference>
<organism evidence="12 13">
    <name type="scientific">Acinetobacter pollinis</name>
    <dbReference type="NCBI Taxonomy" id="2605270"/>
    <lineage>
        <taxon>Bacteria</taxon>
        <taxon>Pseudomonadati</taxon>
        <taxon>Pseudomonadota</taxon>
        <taxon>Gammaproteobacteria</taxon>
        <taxon>Moraxellales</taxon>
        <taxon>Moraxellaceae</taxon>
        <taxon>Acinetobacter</taxon>
    </lineage>
</organism>
<evidence type="ECO:0000256" key="10">
    <source>
        <dbReference type="HAMAP-Rule" id="MF_01261"/>
    </source>
</evidence>
<evidence type="ECO:0000259" key="11">
    <source>
        <dbReference type="PROSITE" id="PS51831"/>
    </source>
</evidence>
<comment type="catalytic activity">
    <reaction evidence="10">
        <text>a tRNA with a 3' CCA end + 2 CTP + ATP = a tRNA with a 3' CCACCA end + 3 diphosphate</text>
        <dbReference type="Rhea" id="RHEA:76235"/>
        <dbReference type="Rhea" id="RHEA-COMP:10468"/>
        <dbReference type="Rhea" id="RHEA-COMP:18655"/>
        <dbReference type="ChEBI" id="CHEBI:30616"/>
        <dbReference type="ChEBI" id="CHEBI:33019"/>
        <dbReference type="ChEBI" id="CHEBI:37563"/>
        <dbReference type="ChEBI" id="CHEBI:83071"/>
        <dbReference type="ChEBI" id="CHEBI:195187"/>
    </reaction>
</comment>
<feature type="binding site" evidence="10">
    <location>
        <position position="91"/>
    </location>
    <ligand>
        <name>CTP</name>
        <dbReference type="ChEBI" id="CHEBI:37563"/>
    </ligand>
</feature>
<keyword evidence="4 10" id="KW-0479">Metal-binding</keyword>
<feature type="binding site" evidence="10">
    <location>
        <position position="138"/>
    </location>
    <ligand>
        <name>ATP</name>
        <dbReference type="ChEBI" id="CHEBI:30616"/>
    </ligand>
</feature>
<dbReference type="PIRSF" id="PIRSF000813">
    <property type="entry name" value="CCA_bact"/>
    <property type="match status" value="1"/>
</dbReference>
<dbReference type="SUPFAM" id="SSF81301">
    <property type="entry name" value="Nucleotidyltransferase"/>
    <property type="match status" value="1"/>
</dbReference>
<keyword evidence="7 10" id="KW-0067">ATP-binding</keyword>
<dbReference type="Pfam" id="PF12627">
    <property type="entry name" value="PolyA_pol_RNAbd"/>
    <property type="match status" value="1"/>
</dbReference>
<dbReference type="CDD" id="cd05398">
    <property type="entry name" value="NT_ClassII-CCAase"/>
    <property type="match status" value="1"/>
</dbReference>
<dbReference type="EC" id="3.1.4.-" evidence="10"/>
<accession>A0ABU6DRG0</accession>
<evidence type="ECO:0000256" key="2">
    <source>
        <dbReference type="ARBA" id="ARBA00022694"/>
    </source>
</evidence>